<sequence>MASRFSHFHTSLHRPKLIMGIEKGMFAGLMMLVTMGMGLRAYWFIPLAFLLFLVGRWLSKRDDQYVANLAAYLREEHIYDATPRPKDDVWMRPKGWGRGLPR</sequence>
<evidence type="ECO:0000256" key="2">
    <source>
        <dbReference type="ARBA" id="ARBA00022692"/>
    </source>
</evidence>
<proteinExistence type="predicted"/>
<evidence type="ECO:0000313" key="7">
    <source>
        <dbReference type="Proteomes" id="UP000318199"/>
    </source>
</evidence>
<evidence type="ECO:0008006" key="8">
    <source>
        <dbReference type="Google" id="ProtNLM"/>
    </source>
</evidence>
<evidence type="ECO:0000256" key="5">
    <source>
        <dbReference type="SAM" id="Phobius"/>
    </source>
</evidence>
<dbReference type="Proteomes" id="UP000318199">
    <property type="component" value="Unassembled WGS sequence"/>
</dbReference>
<dbReference type="InterPro" id="IPR007792">
    <property type="entry name" value="T4SS_VirB3/TrbD/AvhB"/>
</dbReference>
<dbReference type="AlphaFoldDB" id="A0A562ZSG0"/>
<accession>A0A562ZSG0</accession>
<comment type="caution">
    <text evidence="6">The sequence shown here is derived from an EMBL/GenBank/DDBJ whole genome shotgun (WGS) entry which is preliminary data.</text>
</comment>
<name>A0A562ZSG0_9BURK</name>
<keyword evidence="4 5" id="KW-0472">Membrane</keyword>
<dbReference type="GO" id="GO:0016020">
    <property type="term" value="C:membrane"/>
    <property type="evidence" value="ECO:0007669"/>
    <property type="project" value="UniProtKB-SubCell"/>
</dbReference>
<keyword evidence="3 5" id="KW-1133">Transmembrane helix</keyword>
<dbReference type="RefSeq" id="WP_145893074.1">
    <property type="nucleotide sequence ID" value="NZ_VOBQ01000008.1"/>
</dbReference>
<protein>
    <recommendedName>
        <fullName evidence="8">Type IV secretion system protein VirB3</fullName>
    </recommendedName>
</protein>
<feature type="transmembrane region" description="Helical" evidence="5">
    <location>
        <begin position="25"/>
        <end position="54"/>
    </location>
</feature>
<keyword evidence="7" id="KW-1185">Reference proteome</keyword>
<reference evidence="6 7" key="1">
    <citation type="submission" date="2019-07" db="EMBL/GenBank/DDBJ databases">
        <title>Caenimonas sedimenti sp. nov., isolated from activated sludge.</title>
        <authorList>
            <person name="Xu J."/>
        </authorList>
    </citation>
    <scope>NUCLEOTIDE SEQUENCE [LARGE SCALE GENOMIC DNA]</scope>
    <source>
        <strain evidence="6 7">HX-9-20</strain>
    </source>
</reference>
<evidence type="ECO:0000256" key="4">
    <source>
        <dbReference type="ARBA" id="ARBA00023136"/>
    </source>
</evidence>
<evidence type="ECO:0000313" key="6">
    <source>
        <dbReference type="EMBL" id="TWO71463.1"/>
    </source>
</evidence>
<organism evidence="6 7">
    <name type="scientific">Caenimonas sedimenti</name>
    <dbReference type="NCBI Taxonomy" id="2596921"/>
    <lineage>
        <taxon>Bacteria</taxon>
        <taxon>Pseudomonadati</taxon>
        <taxon>Pseudomonadota</taxon>
        <taxon>Betaproteobacteria</taxon>
        <taxon>Burkholderiales</taxon>
        <taxon>Comamonadaceae</taxon>
        <taxon>Caenimonas</taxon>
    </lineage>
</organism>
<keyword evidence="2 5" id="KW-0812">Transmembrane</keyword>
<dbReference type="EMBL" id="VOBQ01000008">
    <property type="protein sequence ID" value="TWO71463.1"/>
    <property type="molecule type" value="Genomic_DNA"/>
</dbReference>
<comment type="subcellular location">
    <subcellularLocation>
        <location evidence="1">Membrane</location>
    </subcellularLocation>
</comment>
<dbReference type="Pfam" id="PF05101">
    <property type="entry name" value="VirB3"/>
    <property type="match status" value="1"/>
</dbReference>
<evidence type="ECO:0000256" key="3">
    <source>
        <dbReference type="ARBA" id="ARBA00022989"/>
    </source>
</evidence>
<evidence type="ECO:0000256" key="1">
    <source>
        <dbReference type="ARBA" id="ARBA00004370"/>
    </source>
</evidence>
<gene>
    <name evidence="6" type="ORF">FN976_11140</name>
</gene>
<dbReference type="OrthoDB" id="8910347at2"/>